<accession>A0A8X6PSP3</accession>
<gene>
    <name evidence="2" type="ORF">NPIL_233751</name>
</gene>
<evidence type="ECO:0000313" key="3">
    <source>
        <dbReference type="Proteomes" id="UP000887013"/>
    </source>
</evidence>
<sequence length="132" mass="14044">MNGINILQHFSTRINHSRVECTCSKKRITFFNIKIPLSPGTRSVFNNSSAELVSHRDSSTKVKPCGSGSSLDRCWSSVTHSWTASSRSADHGSGMGDPSASPANEGKRSNGGRLSQSPVNALLSGMSICECG</sequence>
<comment type="caution">
    <text evidence="2">The sequence shown here is derived from an EMBL/GenBank/DDBJ whole genome shotgun (WGS) entry which is preliminary data.</text>
</comment>
<dbReference type="OrthoDB" id="10423527at2759"/>
<dbReference type="EMBL" id="BMAW01119244">
    <property type="protein sequence ID" value="GFT83706.1"/>
    <property type="molecule type" value="Genomic_DNA"/>
</dbReference>
<evidence type="ECO:0000313" key="2">
    <source>
        <dbReference type="EMBL" id="GFT83706.1"/>
    </source>
</evidence>
<protein>
    <submittedName>
        <fullName evidence="2">Uncharacterized protein</fullName>
    </submittedName>
</protein>
<reference evidence="2" key="1">
    <citation type="submission" date="2020-08" db="EMBL/GenBank/DDBJ databases">
        <title>Multicomponent nature underlies the extraordinary mechanical properties of spider dragline silk.</title>
        <authorList>
            <person name="Kono N."/>
            <person name="Nakamura H."/>
            <person name="Mori M."/>
            <person name="Yoshida Y."/>
            <person name="Ohtoshi R."/>
            <person name="Malay A.D."/>
            <person name="Moran D.A.P."/>
            <person name="Tomita M."/>
            <person name="Numata K."/>
            <person name="Arakawa K."/>
        </authorList>
    </citation>
    <scope>NUCLEOTIDE SEQUENCE</scope>
</reference>
<dbReference type="AlphaFoldDB" id="A0A8X6PSP3"/>
<feature type="region of interest" description="Disordered" evidence="1">
    <location>
        <begin position="84"/>
        <end position="118"/>
    </location>
</feature>
<organism evidence="2 3">
    <name type="scientific">Nephila pilipes</name>
    <name type="common">Giant wood spider</name>
    <name type="synonym">Nephila maculata</name>
    <dbReference type="NCBI Taxonomy" id="299642"/>
    <lineage>
        <taxon>Eukaryota</taxon>
        <taxon>Metazoa</taxon>
        <taxon>Ecdysozoa</taxon>
        <taxon>Arthropoda</taxon>
        <taxon>Chelicerata</taxon>
        <taxon>Arachnida</taxon>
        <taxon>Araneae</taxon>
        <taxon>Araneomorphae</taxon>
        <taxon>Entelegynae</taxon>
        <taxon>Araneoidea</taxon>
        <taxon>Nephilidae</taxon>
        <taxon>Nephila</taxon>
    </lineage>
</organism>
<evidence type="ECO:0000256" key="1">
    <source>
        <dbReference type="SAM" id="MobiDB-lite"/>
    </source>
</evidence>
<name>A0A8X6PSP3_NEPPI</name>
<keyword evidence="3" id="KW-1185">Reference proteome</keyword>
<dbReference type="Proteomes" id="UP000887013">
    <property type="component" value="Unassembled WGS sequence"/>
</dbReference>
<proteinExistence type="predicted"/>